<dbReference type="Proteomes" id="UP000564496">
    <property type="component" value="Unassembled WGS sequence"/>
</dbReference>
<dbReference type="InterPro" id="IPR027785">
    <property type="entry name" value="UvrD-like_helicase_C"/>
</dbReference>
<dbReference type="Pfam" id="PF13538">
    <property type="entry name" value="UvrD_C_2"/>
    <property type="match status" value="1"/>
</dbReference>
<evidence type="ECO:0000256" key="3">
    <source>
        <dbReference type="ARBA" id="ARBA00022806"/>
    </source>
</evidence>
<evidence type="ECO:0000256" key="4">
    <source>
        <dbReference type="ARBA" id="ARBA00022840"/>
    </source>
</evidence>
<dbReference type="EMBL" id="JACBZR010000001">
    <property type="protein sequence ID" value="NYI77128.1"/>
    <property type="molecule type" value="Genomic_DNA"/>
</dbReference>
<dbReference type="PANTHER" id="PTHR11070:SF2">
    <property type="entry name" value="ATP-DEPENDENT DNA HELICASE SRS2"/>
    <property type="match status" value="1"/>
</dbReference>
<keyword evidence="8" id="KW-1185">Reference proteome</keyword>
<dbReference type="GO" id="GO:0000725">
    <property type="term" value="P:recombinational repair"/>
    <property type="evidence" value="ECO:0007669"/>
    <property type="project" value="TreeGrafter"/>
</dbReference>
<evidence type="ECO:0000313" key="8">
    <source>
        <dbReference type="Proteomes" id="UP000564496"/>
    </source>
</evidence>
<dbReference type="InterPro" id="IPR014016">
    <property type="entry name" value="UvrD-like_ATP-bd"/>
</dbReference>
<evidence type="ECO:0000256" key="2">
    <source>
        <dbReference type="ARBA" id="ARBA00022801"/>
    </source>
</evidence>
<dbReference type="Gene3D" id="3.40.50.300">
    <property type="entry name" value="P-loop containing nucleotide triphosphate hydrolases"/>
    <property type="match status" value="2"/>
</dbReference>
<protein>
    <recommendedName>
        <fullName evidence="6">UvrD-like helicase ATP-binding domain-containing protein</fullName>
    </recommendedName>
</protein>
<dbReference type="GO" id="GO:0005524">
    <property type="term" value="F:ATP binding"/>
    <property type="evidence" value="ECO:0007669"/>
    <property type="project" value="UniProtKB-UniRule"/>
</dbReference>
<dbReference type="RefSeq" id="WP_141780764.1">
    <property type="nucleotide sequence ID" value="NZ_JACBZR010000001.1"/>
</dbReference>
<evidence type="ECO:0000259" key="6">
    <source>
        <dbReference type="PROSITE" id="PS51198"/>
    </source>
</evidence>
<reference evidence="7 8" key="1">
    <citation type="submission" date="2020-07" db="EMBL/GenBank/DDBJ databases">
        <title>Sequencing the genomes of 1000 actinobacteria strains.</title>
        <authorList>
            <person name="Klenk H.-P."/>
        </authorList>
    </citation>
    <scope>NUCLEOTIDE SEQUENCE [LARGE SCALE GENOMIC DNA]</scope>
    <source>
        <strain evidence="7 8">DSM 26487</strain>
    </source>
</reference>
<dbReference type="PANTHER" id="PTHR11070">
    <property type="entry name" value="UVRD / RECB / PCRA DNA HELICASE FAMILY MEMBER"/>
    <property type="match status" value="1"/>
</dbReference>
<keyword evidence="2 5" id="KW-0378">Hydrolase</keyword>
<keyword evidence="3 5" id="KW-0347">Helicase</keyword>
<dbReference type="GO" id="GO:0003677">
    <property type="term" value="F:DNA binding"/>
    <property type="evidence" value="ECO:0007669"/>
    <property type="project" value="InterPro"/>
</dbReference>
<dbReference type="GO" id="GO:0043138">
    <property type="term" value="F:3'-5' DNA helicase activity"/>
    <property type="evidence" value="ECO:0007669"/>
    <property type="project" value="TreeGrafter"/>
</dbReference>
<keyword evidence="1 5" id="KW-0547">Nucleotide-binding</keyword>
<evidence type="ECO:0000256" key="1">
    <source>
        <dbReference type="ARBA" id="ARBA00022741"/>
    </source>
</evidence>
<dbReference type="InterPro" id="IPR027417">
    <property type="entry name" value="P-loop_NTPase"/>
</dbReference>
<dbReference type="GO" id="GO:0016787">
    <property type="term" value="F:hydrolase activity"/>
    <property type="evidence" value="ECO:0007669"/>
    <property type="project" value="UniProtKB-UniRule"/>
</dbReference>
<dbReference type="AlphaFoldDB" id="A0A7Z0DKM7"/>
<dbReference type="Pfam" id="PF00580">
    <property type="entry name" value="UvrD-helicase"/>
    <property type="match status" value="2"/>
</dbReference>
<sequence length="586" mass="64600">MNAALSAEQAAVLEQTVRHVEAGPGSGKTRAVVARFQQQAEARPGVALLSFTNAAVDVARERSKGSPHLLRTPNFVGTFDAFFNRYVVTPSVRRATGVTPQYLASWDDLPTELSRVRPTNGGLGIRLSRWTRSGDGSIALDVRRLGYDERRAWDQVSPWTQRDITERGRSLIKSLLARHVYSAEESRRVALKLLDTPGSILRNRLVTRFNEVIVDEFQDCDIVEHSILRHLQQAGTHVVTVADPDQAIYEFRQVGPSNLYDQYLAGLEDHEVVTLTTCYRSRPAICAAVTSLRSTPKAIESSDPRDMSFPAIHVVVGRGQAAEIAARGVLNDSGVDPVACRVIAHRRADAQSLGPGTTELPATATVLGSILAAAAQFLRATDTKHRLQAIGRIEQHMLDQLDWGADGQPTDKSERVELLGITVDRLRILAKMVIGVARDAVDAKAFCTTVQDLVRRFAEATSLDVVSNLNKVLAKPTAKIWEPWAAFRSEIHYGTTPGLRASHVHAVKGSEFEAVIYVLPPRANAGEPYVLDDWMSDENSEARRVIYVGISRARKLLILVVPKARLKLLKQLLERDDIPYLLTDAT</sequence>
<proteinExistence type="predicted"/>
<keyword evidence="4 5" id="KW-0067">ATP-binding</keyword>
<name>A0A7Z0DKM7_9ACTN</name>
<dbReference type="SUPFAM" id="SSF52540">
    <property type="entry name" value="P-loop containing nucleoside triphosphate hydrolases"/>
    <property type="match status" value="1"/>
</dbReference>
<evidence type="ECO:0000256" key="5">
    <source>
        <dbReference type="PROSITE-ProRule" id="PRU00560"/>
    </source>
</evidence>
<comment type="caution">
    <text evidence="7">The sequence shown here is derived from an EMBL/GenBank/DDBJ whole genome shotgun (WGS) entry which is preliminary data.</text>
</comment>
<feature type="domain" description="UvrD-like helicase ATP-binding" evidence="6">
    <location>
        <begin position="1"/>
        <end position="282"/>
    </location>
</feature>
<accession>A0A7Z0DKM7</accession>
<evidence type="ECO:0000313" key="7">
    <source>
        <dbReference type="EMBL" id="NYI77128.1"/>
    </source>
</evidence>
<organism evidence="7 8">
    <name type="scientific">Nocardioides panzhihuensis</name>
    <dbReference type="NCBI Taxonomy" id="860243"/>
    <lineage>
        <taxon>Bacteria</taxon>
        <taxon>Bacillati</taxon>
        <taxon>Actinomycetota</taxon>
        <taxon>Actinomycetes</taxon>
        <taxon>Propionibacteriales</taxon>
        <taxon>Nocardioidaceae</taxon>
        <taxon>Nocardioides</taxon>
    </lineage>
</organism>
<dbReference type="PROSITE" id="PS51198">
    <property type="entry name" value="UVRD_HELICASE_ATP_BIND"/>
    <property type="match status" value="1"/>
</dbReference>
<gene>
    <name evidence="7" type="ORF">BJ988_001776</name>
</gene>
<feature type="binding site" evidence="5">
    <location>
        <begin position="22"/>
        <end position="29"/>
    </location>
    <ligand>
        <name>ATP</name>
        <dbReference type="ChEBI" id="CHEBI:30616"/>
    </ligand>
</feature>
<dbReference type="InterPro" id="IPR000212">
    <property type="entry name" value="DNA_helicase_UvrD/REP"/>
</dbReference>